<protein>
    <submittedName>
        <fullName evidence="3">Fumarylacetoacetate hydrolase family protein</fullName>
    </submittedName>
</protein>
<comment type="caution">
    <text evidence="3">The sequence shown here is derived from an EMBL/GenBank/DDBJ whole genome shotgun (WGS) entry which is preliminary data.</text>
</comment>
<evidence type="ECO:0000256" key="1">
    <source>
        <dbReference type="ARBA" id="ARBA00022723"/>
    </source>
</evidence>
<feature type="domain" description="Fumarylacetoacetase-like C-terminal" evidence="2">
    <location>
        <begin position="15"/>
        <end position="185"/>
    </location>
</feature>
<proteinExistence type="predicted"/>
<name>A0A558CU54_9GAMM</name>
<dbReference type="AlphaFoldDB" id="A0A558CU54"/>
<dbReference type="EMBL" id="VMRY01000071">
    <property type="protein sequence ID" value="TVT52301.1"/>
    <property type="molecule type" value="Genomic_DNA"/>
</dbReference>
<keyword evidence="1" id="KW-0479">Metal-binding</keyword>
<dbReference type="STRING" id="1543721.AAY24_06045"/>
<reference evidence="3 4" key="1">
    <citation type="submission" date="2019-07" db="EMBL/GenBank/DDBJ databases">
        <title>The pathways for chlorine oxyanion respiration interact through the shared metabolite chlorate.</title>
        <authorList>
            <person name="Barnum T.P."/>
            <person name="Cheng Y."/>
            <person name="Hill K.A."/>
            <person name="Lucas L.N."/>
            <person name="Carlson H.K."/>
            <person name="Coates J.D."/>
        </authorList>
    </citation>
    <scope>NUCLEOTIDE SEQUENCE [LARGE SCALE GENOMIC DNA]</scope>
    <source>
        <strain evidence="3">BK-3</strain>
    </source>
</reference>
<dbReference type="InterPro" id="IPR011234">
    <property type="entry name" value="Fumarylacetoacetase-like_C"/>
</dbReference>
<dbReference type="SUPFAM" id="SSF56529">
    <property type="entry name" value="FAH"/>
    <property type="match status" value="1"/>
</dbReference>
<accession>A0A558CU54</accession>
<gene>
    <name evidence="3" type="ORF">FHK82_13865</name>
</gene>
<organism evidence="3 4">
    <name type="scientific">Sedimenticola thiotaurini</name>
    <dbReference type="NCBI Taxonomy" id="1543721"/>
    <lineage>
        <taxon>Bacteria</taxon>
        <taxon>Pseudomonadati</taxon>
        <taxon>Pseudomonadota</taxon>
        <taxon>Gammaproteobacteria</taxon>
        <taxon>Chromatiales</taxon>
        <taxon>Sedimenticolaceae</taxon>
        <taxon>Sedimenticola</taxon>
    </lineage>
</organism>
<dbReference type="Gene3D" id="3.90.850.10">
    <property type="entry name" value="Fumarylacetoacetase-like, C-terminal domain"/>
    <property type="match status" value="1"/>
</dbReference>
<evidence type="ECO:0000313" key="4">
    <source>
        <dbReference type="Proteomes" id="UP000317355"/>
    </source>
</evidence>
<dbReference type="Proteomes" id="UP000317355">
    <property type="component" value="Unassembled WGS sequence"/>
</dbReference>
<dbReference type="PANTHER" id="PTHR11820:SF7">
    <property type="entry name" value="ACYLPYRUVASE FAHD1, MITOCHONDRIAL"/>
    <property type="match status" value="1"/>
</dbReference>
<evidence type="ECO:0000259" key="2">
    <source>
        <dbReference type="Pfam" id="PF01557"/>
    </source>
</evidence>
<dbReference type="Pfam" id="PF01557">
    <property type="entry name" value="FAA_hydrolase"/>
    <property type="match status" value="1"/>
</dbReference>
<sequence length="203" mass="22474">MNSIRFDTQTITPSKVVCIGRNYVDHAKELNNEVPTSPVIFLKPNSAICNELYAGTEQTLHYEGEIALLIIGGEIAGAGFGLDLTNRDIQNQLKEKGLPWERAKAFDRAAVFSAFVPLTQPLESLRLELDINGARAQQGGYPLMIFKPEFLLQEISRFFTLEDGDIIMTGTPKGVGAFRQGDQFKGSIFSCDTLLVSQEWTAQ</sequence>
<dbReference type="GO" id="GO:0046872">
    <property type="term" value="F:metal ion binding"/>
    <property type="evidence" value="ECO:0007669"/>
    <property type="project" value="UniProtKB-KW"/>
</dbReference>
<dbReference type="InterPro" id="IPR036663">
    <property type="entry name" value="Fumarylacetoacetase_C_sf"/>
</dbReference>
<dbReference type="GO" id="GO:0018773">
    <property type="term" value="F:acetylpyruvate hydrolase activity"/>
    <property type="evidence" value="ECO:0007669"/>
    <property type="project" value="TreeGrafter"/>
</dbReference>
<keyword evidence="3" id="KW-0378">Hydrolase</keyword>
<dbReference type="PANTHER" id="PTHR11820">
    <property type="entry name" value="ACYLPYRUVASE"/>
    <property type="match status" value="1"/>
</dbReference>
<evidence type="ECO:0000313" key="3">
    <source>
        <dbReference type="EMBL" id="TVT52301.1"/>
    </source>
</evidence>